<dbReference type="GO" id="GO:0000049">
    <property type="term" value="F:tRNA binding"/>
    <property type="evidence" value="ECO:0007669"/>
    <property type="project" value="UniProtKB-KW"/>
</dbReference>
<comment type="similarity">
    <text evidence="1">Belongs to the RNase PH family.</text>
</comment>
<evidence type="ECO:0000256" key="1">
    <source>
        <dbReference type="ARBA" id="ARBA00006678"/>
    </source>
</evidence>
<dbReference type="InterPro" id="IPR050080">
    <property type="entry name" value="RNase_PH"/>
</dbReference>
<protein>
    <submittedName>
        <fullName evidence="8">Uncharacterized protein</fullName>
    </submittedName>
</protein>
<name>X0VXJ9_9ZZZZ</name>
<dbReference type="InterPro" id="IPR018336">
    <property type="entry name" value="RNase_PH_CS"/>
</dbReference>
<proteinExistence type="inferred from homology"/>
<feature type="domain" description="Exoribonuclease phosphorolytic" evidence="6">
    <location>
        <begin position="4"/>
        <end position="99"/>
    </location>
</feature>
<keyword evidence="4" id="KW-0819">tRNA processing</keyword>
<dbReference type="SUPFAM" id="SSF55666">
    <property type="entry name" value="Ribonuclease PH domain 2-like"/>
    <property type="match status" value="1"/>
</dbReference>
<organism evidence="8">
    <name type="scientific">marine sediment metagenome</name>
    <dbReference type="NCBI Taxonomy" id="412755"/>
    <lineage>
        <taxon>unclassified sequences</taxon>
        <taxon>metagenomes</taxon>
        <taxon>ecological metagenomes</taxon>
    </lineage>
</organism>
<evidence type="ECO:0000256" key="2">
    <source>
        <dbReference type="ARBA" id="ARBA00022552"/>
    </source>
</evidence>
<dbReference type="Pfam" id="PF01138">
    <property type="entry name" value="RNase_PH"/>
    <property type="match status" value="1"/>
</dbReference>
<evidence type="ECO:0000256" key="4">
    <source>
        <dbReference type="ARBA" id="ARBA00022694"/>
    </source>
</evidence>
<dbReference type="EMBL" id="BARS01029500">
    <property type="protein sequence ID" value="GAG05226.1"/>
    <property type="molecule type" value="Genomic_DNA"/>
</dbReference>
<gene>
    <name evidence="8" type="ORF">S01H1_46100</name>
</gene>
<reference evidence="8" key="1">
    <citation type="journal article" date="2014" name="Front. Microbiol.">
        <title>High frequency of phylogenetically diverse reductive dehalogenase-homologous genes in deep subseafloor sedimentary metagenomes.</title>
        <authorList>
            <person name="Kawai M."/>
            <person name="Futagami T."/>
            <person name="Toyoda A."/>
            <person name="Takaki Y."/>
            <person name="Nishi S."/>
            <person name="Hori S."/>
            <person name="Arai W."/>
            <person name="Tsubouchi T."/>
            <person name="Morono Y."/>
            <person name="Uchiyama I."/>
            <person name="Ito T."/>
            <person name="Fujiyama A."/>
            <person name="Inagaki F."/>
            <person name="Takami H."/>
        </authorList>
    </citation>
    <scope>NUCLEOTIDE SEQUENCE</scope>
    <source>
        <strain evidence="8">Expedition CK06-06</strain>
    </source>
</reference>
<accession>X0VXJ9</accession>
<dbReference type="AlphaFoldDB" id="X0VXJ9"/>
<dbReference type="InterPro" id="IPR001247">
    <property type="entry name" value="ExoRNase_PH_dom1"/>
</dbReference>
<dbReference type="PANTHER" id="PTHR11953">
    <property type="entry name" value="EXOSOME COMPLEX COMPONENT"/>
    <property type="match status" value="1"/>
</dbReference>
<dbReference type="GO" id="GO:0016075">
    <property type="term" value="P:rRNA catabolic process"/>
    <property type="evidence" value="ECO:0007669"/>
    <property type="project" value="TreeGrafter"/>
</dbReference>
<dbReference type="PANTHER" id="PTHR11953:SF0">
    <property type="entry name" value="EXOSOME COMPLEX COMPONENT RRP41"/>
    <property type="match status" value="1"/>
</dbReference>
<evidence type="ECO:0000259" key="6">
    <source>
        <dbReference type="Pfam" id="PF01138"/>
    </source>
</evidence>
<dbReference type="GO" id="GO:0008033">
    <property type="term" value="P:tRNA processing"/>
    <property type="evidence" value="ECO:0007669"/>
    <property type="project" value="UniProtKB-KW"/>
</dbReference>
<dbReference type="NCBIfam" id="TIGR01966">
    <property type="entry name" value="RNasePH"/>
    <property type="match status" value="1"/>
</dbReference>
<feature type="non-terminal residue" evidence="8">
    <location>
        <position position="1"/>
    </location>
</feature>
<evidence type="ECO:0000256" key="5">
    <source>
        <dbReference type="ARBA" id="ARBA00022884"/>
    </source>
</evidence>
<keyword evidence="2" id="KW-0698">rRNA processing</keyword>
<dbReference type="InterPro" id="IPR027408">
    <property type="entry name" value="PNPase/RNase_PH_dom_sf"/>
</dbReference>
<evidence type="ECO:0000256" key="3">
    <source>
        <dbReference type="ARBA" id="ARBA00022555"/>
    </source>
</evidence>
<dbReference type="InterPro" id="IPR015847">
    <property type="entry name" value="ExoRNase_PH_dom2"/>
</dbReference>
<keyword evidence="5" id="KW-0694">RNA-binding</keyword>
<dbReference type="PROSITE" id="PS01277">
    <property type="entry name" value="RIBONUCLEASE_PH"/>
    <property type="match status" value="1"/>
</dbReference>
<comment type="caution">
    <text evidence="8">The sequence shown here is derived from an EMBL/GenBank/DDBJ whole genome shotgun (WGS) entry which is preliminary data.</text>
</comment>
<dbReference type="SUPFAM" id="SSF54211">
    <property type="entry name" value="Ribosomal protein S5 domain 2-like"/>
    <property type="match status" value="1"/>
</dbReference>
<dbReference type="Pfam" id="PF03725">
    <property type="entry name" value="RNase_PH_C"/>
    <property type="match status" value="1"/>
</dbReference>
<dbReference type="InterPro" id="IPR002381">
    <property type="entry name" value="RNase_PH_bac-type"/>
</dbReference>
<dbReference type="FunFam" id="3.30.230.70:FF:000003">
    <property type="entry name" value="Ribonuclease PH"/>
    <property type="match status" value="1"/>
</dbReference>
<sequence>VEKTVPQWLKGTGTGWVTAEYGMLPRSTSTRNRRPASSQFQSGRISEIQRLIGRSLRAVTDLEKLGERSIYIDCDVINADGGTRVASITGAAVSLHDTGTWLIENGFTNEHIMKELVAGISVGIIDGDIIVDLSYEEDSSAEVDMNIVMTETGRFVEVQGTAEGKTFDRHMLDEMLDSARSAIQEIITIQKATLGLP</sequence>
<dbReference type="InterPro" id="IPR036345">
    <property type="entry name" value="ExoRNase_PH_dom2_sf"/>
</dbReference>
<evidence type="ECO:0000313" key="8">
    <source>
        <dbReference type="EMBL" id="GAG05226.1"/>
    </source>
</evidence>
<evidence type="ECO:0000259" key="7">
    <source>
        <dbReference type="Pfam" id="PF03725"/>
    </source>
</evidence>
<dbReference type="InterPro" id="IPR020568">
    <property type="entry name" value="Ribosomal_Su5_D2-typ_SF"/>
</dbReference>
<keyword evidence="3" id="KW-0820">tRNA-binding</keyword>
<dbReference type="GO" id="GO:0006364">
    <property type="term" value="P:rRNA processing"/>
    <property type="evidence" value="ECO:0007669"/>
    <property type="project" value="UniProtKB-KW"/>
</dbReference>
<dbReference type="Gene3D" id="3.30.230.70">
    <property type="entry name" value="GHMP Kinase, N-terminal domain"/>
    <property type="match status" value="1"/>
</dbReference>
<dbReference type="GO" id="GO:0009022">
    <property type="term" value="F:tRNA nucleotidyltransferase activity"/>
    <property type="evidence" value="ECO:0007669"/>
    <property type="project" value="InterPro"/>
</dbReference>
<feature type="domain" description="Exoribonuclease phosphorolytic" evidence="7">
    <location>
        <begin position="116"/>
        <end position="181"/>
    </location>
</feature>